<dbReference type="Proteomes" id="UP001497535">
    <property type="component" value="Unassembled WGS sequence"/>
</dbReference>
<proteinExistence type="predicted"/>
<organism evidence="1 2">
    <name type="scientific">Meloidogyne enterolobii</name>
    <name type="common">Root-knot nematode worm</name>
    <name type="synonym">Meloidogyne mayaguensis</name>
    <dbReference type="NCBI Taxonomy" id="390850"/>
    <lineage>
        <taxon>Eukaryota</taxon>
        <taxon>Metazoa</taxon>
        <taxon>Ecdysozoa</taxon>
        <taxon>Nematoda</taxon>
        <taxon>Chromadorea</taxon>
        <taxon>Rhabditida</taxon>
        <taxon>Tylenchina</taxon>
        <taxon>Tylenchomorpha</taxon>
        <taxon>Tylenchoidea</taxon>
        <taxon>Meloidogynidae</taxon>
        <taxon>Meloidogyninae</taxon>
        <taxon>Meloidogyne</taxon>
    </lineage>
</organism>
<protein>
    <submittedName>
        <fullName evidence="1">Uncharacterized protein</fullName>
    </submittedName>
</protein>
<accession>A0ACB0Z0F0</accession>
<evidence type="ECO:0000313" key="2">
    <source>
        <dbReference type="Proteomes" id="UP001497535"/>
    </source>
</evidence>
<gene>
    <name evidence="1" type="ORF">MENTE1834_LOCUS19062</name>
</gene>
<keyword evidence="2" id="KW-1185">Reference proteome</keyword>
<name>A0ACB0Z0F0_MELEN</name>
<sequence>MEKLCKDYNFYNKIYIFEEYNRPPPLPELFKNIKIHFLNQNINGKFSEYPQFDNFIFIGGIHVEERGILTQDKLEINDGVKFNLSWNSRC</sequence>
<reference evidence="1" key="1">
    <citation type="submission" date="2023-11" db="EMBL/GenBank/DDBJ databases">
        <authorList>
            <person name="Poullet M."/>
        </authorList>
    </citation>
    <scope>NUCLEOTIDE SEQUENCE</scope>
    <source>
        <strain evidence="1">E1834</strain>
    </source>
</reference>
<comment type="caution">
    <text evidence="1">The sequence shown here is derived from an EMBL/GenBank/DDBJ whole genome shotgun (WGS) entry which is preliminary data.</text>
</comment>
<dbReference type="EMBL" id="CAVMJV010000022">
    <property type="protein sequence ID" value="CAK5072005.1"/>
    <property type="molecule type" value="Genomic_DNA"/>
</dbReference>
<evidence type="ECO:0000313" key="1">
    <source>
        <dbReference type="EMBL" id="CAK5072005.1"/>
    </source>
</evidence>